<evidence type="ECO:0000256" key="3">
    <source>
        <dbReference type="ARBA" id="ARBA00023015"/>
    </source>
</evidence>
<evidence type="ECO:0000313" key="8">
    <source>
        <dbReference type="EMBL" id="PSN71957.1"/>
    </source>
</evidence>
<keyword evidence="3" id="KW-0805">Transcription regulation</keyword>
<accession>A0A2T2P2Q0</accession>
<dbReference type="GO" id="GO:0008270">
    <property type="term" value="F:zinc ion binding"/>
    <property type="evidence" value="ECO:0007669"/>
    <property type="project" value="InterPro"/>
</dbReference>
<reference evidence="8 9" key="1">
    <citation type="journal article" date="2018" name="Front. Microbiol.">
        <title>Genome-Wide Analysis of Corynespora cassiicola Leaf Fall Disease Putative Effectors.</title>
        <authorList>
            <person name="Lopez D."/>
            <person name="Ribeiro S."/>
            <person name="Label P."/>
            <person name="Fumanal B."/>
            <person name="Venisse J.S."/>
            <person name="Kohler A."/>
            <person name="de Oliveira R.R."/>
            <person name="Labutti K."/>
            <person name="Lipzen A."/>
            <person name="Lail K."/>
            <person name="Bauer D."/>
            <person name="Ohm R.A."/>
            <person name="Barry K.W."/>
            <person name="Spatafora J."/>
            <person name="Grigoriev I.V."/>
            <person name="Martin F.M."/>
            <person name="Pujade-Renaud V."/>
        </authorList>
    </citation>
    <scope>NUCLEOTIDE SEQUENCE [LARGE SCALE GENOMIC DNA]</scope>
    <source>
        <strain evidence="8 9">Philippines</strain>
    </source>
</reference>
<dbReference type="InterPro" id="IPR050815">
    <property type="entry name" value="TF_fung"/>
</dbReference>
<evidence type="ECO:0000256" key="6">
    <source>
        <dbReference type="SAM" id="MobiDB-lite"/>
    </source>
</evidence>
<evidence type="ECO:0000256" key="2">
    <source>
        <dbReference type="ARBA" id="ARBA00022723"/>
    </source>
</evidence>
<keyword evidence="9" id="KW-1185">Reference proteome</keyword>
<dbReference type="SMART" id="SM00906">
    <property type="entry name" value="Fungal_trans"/>
    <property type="match status" value="1"/>
</dbReference>
<evidence type="ECO:0000259" key="7">
    <source>
        <dbReference type="PROSITE" id="PS50048"/>
    </source>
</evidence>
<dbReference type="OrthoDB" id="103349at2759"/>
<keyword evidence="2" id="KW-0479">Metal-binding</keyword>
<dbReference type="Pfam" id="PF00172">
    <property type="entry name" value="Zn_clus"/>
    <property type="match status" value="2"/>
</dbReference>
<dbReference type="EMBL" id="KZ678130">
    <property type="protein sequence ID" value="PSN71957.1"/>
    <property type="molecule type" value="Genomic_DNA"/>
</dbReference>
<evidence type="ECO:0000256" key="4">
    <source>
        <dbReference type="ARBA" id="ARBA00023163"/>
    </source>
</evidence>
<dbReference type="PANTHER" id="PTHR47338:SF7">
    <property type="entry name" value="ZN(II)2CYS6 TRANSCRIPTION FACTOR (EUROFUNG)"/>
    <property type="match status" value="1"/>
</dbReference>
<dbReference type="CDD" id="cd12148">
    <property type="entry name" value="fungal_TF_MHR"/>
    <property type="match status" value="1"/>
</dbReference>
<feature type="region of interest" description="Disordered" evidence="6">
    <location>
        <begin position="637"/>
        <end position="666"/>
    </location>
</feature>
<feature type="domain" description="Zn(2)-C6 fungal-type" evidence="7">
    <location>
        <begin position="24"/>
        <end position="54"/>
    </location>
</feature>
<dbReference type="GO" id="GO:0003677">
    <property type="term" value="F:DNA binding"/>
    <property type="evidence" value="ECO:0007669"/>
    <property type="project" value="InterPro"/>
</dbReference>
<proteinExistence type="predicted"/>
<dbReference type="STRING" id="1448308.A0A2T2P2Q0"/>
<dbReference type="Gene3D" id="4.10.240.10">
    <property type="entry name" value="Zn(2)-C6 fungal-type DNA-binding domain"/>
    <property type="match status" value="2"/>
</dbReference>
<dbReference type="InterPro" id="IPR001138">
    <property type="entry name" value="Zn2Cys6_DnaBD"/>
</dbReference>
<dbReference type="SMART" id="SM00066">
    <property type="entry name" value="GAL4"/>
    <property type="match status" value="2"/>
</dbReference>
<sequence length="784" mass="87569">MEAADERTEHLSSSGRKRRRPVNACVTCRARKVKCDERPNGCSNCERLQLKCVQDQDGISVADVVTAASAPVTGVKRKRTFRSCVNCRDSKVKCSGERPACTRCQQRATACVYDGSNTEPAWVQSLAPPPTTQELAGQSVVGPSRAPPVPSGAVSAIPTSGVSANCPPSLAWLVAPVLPPKPQLHSLLEAYFTNVHPLRIFAFVHKPSFMRLLDEGKMTSSADQALLYIMCALGARFYALDYSTNNSPLPRELVQTAGAQWAKTAEEMFFADYSTISVTKLKALLLLHDHEARTGNYAGSFLLTGLIVRMAHALQLNIEPSTDIMCKMEDSSSNEASLRETKRRLMWACFMVDVWAGSGVDQLTILSERDIKIQLPCNERQFSLQIPCVTECLRRNTILDFIPADDIPEKPSENMGISAYYVRIIDIWQRVLRFAKHLDDVQQPWRPNSEFNNLKKDIQEWKQHLPSWLDFSSDNIYIRRESSQLGALFLIHCMYHHVLCDIHRIALPELFKPHQPFEFPPEQFYFMANLQTECFENAQRISVLVATTLNHGTKHLADPIIPSFVYNSTRIMLYHVARILDLSKKDAETVVHRTIELVQQNNQALREMSLMYPLAENLYITSERWLEKVKTSLAKGQKPAYIGPPDPSTATVNQAPDNSRGDLGAMGGTPGSQINNLSIARLTNRTLPDRTTSDVMNSSNRLGADMSSAQNEYQYLQQSSDLVSVSTPLQPGQMAPPLYPSTEPSMFDLNDLQNFFEAGSGDIPLATGFESFGQLSWMNNISNI</sequence>
<dbReference type="PRINTS" id="PR00755">
    <property type="entry name" value="AFLATOXINBRP"/>
</dbReference>
<dbReference type="Proteomes" id="UP000240883">
    <property type="component" value="Unassembled WGS sequence"/>
</dbReference>
<feature type="compositionally biased region" description="Polar residues" evidence="6">
    <location>
        <begin position="648"/>
        <end position="657"/>
    </location>
</feature>
<dbReference type="PANTHER" id="PTHR47338">
    <property type="entry name" value="ZN(II)2CYS6 TRANSCRIPTION FACTOR (EUROFUNG)-RELATED"/>
    <property type="match status" value="1"/>
</dbReference>
<keyword evidence="5" id="KW-0539">Nucleus</keyword>
<dbReference type="GO" id="GO:0005634">
    <property type="term" value="C:nucleus"/>
    <property type="evidence" value="ECO:0007669"/>
    <property type="project" value="UniProtKB-SubCell"/>
</dbReference>
<evidence type="ECO:0000313" key="9">
    <source>
        <dbReference type="Proteomes" id="UP000240883"/>
    </source>
</evidence>
<dbReference type="SUPFAM" id="SSF57701">
    <property type="entry name" value="Zn2/Cys6 DNA-binding domain"/>
    <property type="match status" value="2"/>
</dbReference>
<keyword evidence="4" id="KW-0804">Transcription</keyword>
<comment type="subcellular location">
    <subcellularLocation>
        <location evidence="1">Nucleus</location>
    </subcellularLocation>
</comment>
<organism evidence="8 9">
    <name type="scientific">Corynespora cassiicola Philippines</name>
    <dbReference type="NCBI Taxonomy" id="1448308"/>
    <lineage>
        <taxon>Eukaryota</taxon>
        <taxon>Fungi</taxon>
        <taxon>Dikarya</taxon>
        <taxon>Ascomycota</taxon>
        <taxon>Pezizomycotina</taxon>
        <taxon>Dothideomycetes</taxon>
        <taxon>Pleosporomycetidae</taxon>
        <taxon>Pleosporales</taxon>
        <taxon>Corynesporascaceae</taxon>
        <taxon>Corynespora</taxon>
    </lineage>
</organism>
<dbReference type="AlphaFoldDB" id="A0A2T2P2Q0"/>
<protein>
    <recommendedName>
        <fullName evidence="7">Zn(2)-C6 fungal-type domain-containing protein</fullName>
    </recommendedName>
</protein>
<dbReference type="CDD" id="cd00067">
    <property type="entry name" value="GAL4"/>
    <property type="match status" value="2"/>
</dbReference>
<dbReference type="InterPro" id="IPR036864">
    <property type="entry name" value="Zn2-C6_fun-type_DNA-bd_sf"/>
</dbReference>
<dbReference type="Pfam" id="PF04082">
    <property type="entry name" value="Fungal_trans"/>
    <property type="match status" value="1"/>
</dbReference>
<dbReference type="GO" id="GO:0000981">
    <property type="term" value="F:DNA-binding transcription factor activity, RNA polymerase II-specific"/>
    <property type="evidence" value="ECO:0007669"/>
    <property type="project" value="InterPro"/>
</dbReference>
<feature type="domain" description="Zn(2)-C6 fungal-type" evidence="7">
    <location>
        <begin position="83"/>
        <end position="113"/>
    </location>
</feature>
<dbReference type="PROSITE" id="PS00463">
    <property type="entry name" value="ZN2_CY6_FUNGAL_1"/>
    <property type="match status" value="2"/>
</dbReference>
<evidence type="ECO:0000256" key="5">
    <source>
        <dbReference type="ARBA" id="ARBA00023242"/>
    </source>
</evidence>
<dbReference type="PROSITE" id="PS50048">
    <property type="entry name" value="ZN2_CY6_FUNGAL_2"/>
    <property type="match status" value="2"/>
</dbReference>
<gene>
    <name evidence="8" type="ORF">BS50DRAFT_484299</name>
</gene>
<name>A0A2T2P2Q0_CORCC</name>
<dbReference type="InterPro" id="IPR007219">
    <property type="entry name" value="XnlR_reg_dom"/>
</dbReference>
<dbReference type="GO" id="GO:0006351">
    <property type="term" value="P:DNA-templated transcription"/>
    <property type="evidence" value="ECO:0007669"/>
    <property type="project" value="InterPro"/>
</dbReference>
<evidence type="ECO:0000256" key="1">
    <source>
        <dbReference type="ARBA" id="ARBA00004123"/>
    </source>
</evidence>